<protein>
    <submittedName>
        <fullName evidence="2">3-oxo-tetronate 4-phosphate decarboxylase</fullName>
        <ecNumber evidence="2">4.1.1.104</ecNumber>
    </submittedName>
</protein>
<dbReference type="Gene3D" id="3.40.225.10">
    <property type="entry name" value="Class II aldolase/adducin N-terminal domain"/>
    <property type="match status" value="1"/>
</dbReference>
<evidence type="ECO:0000259" key="1">
    <source>
        <dbReference type="Pfam" id="PF00596"/>
    </source>
</evidence>
<comment type="caution">
    <text evidence="2">The sequence shown here is derived from an EMBL/GenBank/DDBJ whole genome shotgun (WGS) entry which is preliminary data.</text>
</comment>
<sequence>MTLAGVWHDDDVLPPITPYYVMKVGHVPLLRYKRPGDLQVAEQIAALAGTVRAVLLERLGPVVWERSVAQASYVLEELEETARLWLMTNPRPLPLDEAALEELKTVFGARW</sequence>
<dbReference type="InterPro" id="IPR036409">
    <property type="entry name" value="Aldolase_II/adducin_N_sf"/>
</dbReference>
<dbReference type="GO" id="GO:0016829">
    <property type="term" value="F:lyase activity"/>
    <property type="evidence" value="ECO:0007669"/>
    <property type="project" value="UniProtKB-KW"/>
</dbReference>
<dbReference type="SUPFAM" id="SSF53639">
    <property type="entry name" value="AraD/HMP-PK domain-like"/>
    <property type="match status" value="1"/>
</dbReference>
<dbReference type="Pfam" id="PF00596">
    <property type="entry name" value="Aldolase_II"/>
    <property type="match status" value="1"/>
</dbReference>
<accession>A0ABN7MAL0</accession>
<organism evidence="2 3">
    <name type="scientific">Paraburkholderia aspalathi</name>
    <dbReference type="NCBI Taxonomy" id="1324617"/>
    <lineage>
        <taxon>Bacteria</taxon>
        <taxon>Pseudomonadati</taxon>
        <taxon>Pseudomonadota</taxon>
        <taxon>Betaproteobacteria</taxon>
        <taxon>Burkholderiales</taxon>
        <taxon>Burkholderiaceae</taxon>
        <taxon>Paraburkholderia</taxon>
    </lineage>
</organism>
<proteinExistence type="predicted"/>
<dbReference type="EC" id="4.1.1.104" evidence="2"/>
<evidence type="ECO:0000313" key="3">
    <source>
        <dbReference type="Proteomes" id="UP000674425"/>
    </source>
</evidence>
<gene>
    <name evidence="2" type="primary">otnC_1</name>
    <name evidence="2" type="ORF">R69658_04655</name>
</gene>
<name>A0ABN7MAL0_9BURK</name>
<feature type="domain" description="Class II aldolase/adducin N-terminal" evidence="1">
    <location>
        <begin position="10"/>
        <end position="86"/>
    </location>
</feature>
<dbReference type="EMBL" id="CAJNAU010000048">
    <property type="protein sequence ID" value="CAE6794321.1"/>
    <property type="molecule type" value="Genomic_DNA"/>
</dbReference>
<reference evidence="2 3" key="1">
    <citation type="submission" date="2021-02" db="EMBL/GenBank/DDBJ databases">
        <authorList>
            <person name="Vanwijnsberghe S."/>
        </authorList>
    </citation>
    <scope>NUCLEOTIDE SEQUENCE [LARGE SCALE GENOMIC DNA]</scope>
    <source>
        <strain evidence="2 3">R-69658</strain>
    </source>
</reference>
<keyword evidence="3" id="KW-1185">Reference proteome</keyword>
<keyword evidence="2" id="KW-0456">Lyase</keyword>
<evidence type="ECO:0000313" key="2">
    <source>
        <dbReference type="EMBL" id="CAE6794321.1"/>
    </source>
</evidence>
<dbReference type="Proteomes" id="UP000674425">
    <property type="component" value="Unassembled WGS sequence"/>
</dbReference>
<dbReference type="InterPro" id="IPR001303">
    <property type="entry name" value="Aldolase_II/adducin_N"/>
</dbReference>